<sequence>MSRTRRKYNQYCGLASALDIIGERWTLLIVRELLLGPARYRDLLESLPGIGTNLLAERLKFLTENGVVRRAEGANERGYELTAHGELLREPVLQIAHWGLSHLGAPEPQHEVRPHWGFLAVQSMLDQSRVGEFDECYEFRVDGSDFHIRVEGGRATTHEGRCESPAMLAVTDARTFVEIGSGNLSPIMAVVSGRLSLEGDQQCVQRVMELLGLVDGEVARGQVRESV</sequence>
<keyword evidence="5" id="KW-0808">Transferase</keyword>
<dbReference type="PANTHER" id="PTHR33204">
    <property type="entry name" value="TRANSCRIPTIONAL REGULATOR, MARR FAMILY"/>
    <property type="match status" value="1"/>
</dbReference>
<dbReference type="AlphaFoldDB" id="A0A1V3BY26"/>
<dbReference type="PROSITE" id="PS51118">
    <property type="entry name" value="HTH_HXLR"/>
    <property type="match status" value="1"/>
</dbReference>
<dbReference type="SUPFAM" id="SSF46785">
    <property type="entry name" value="Winged helix' DNA-binding domain"/>
    <property type="match status" value="1"/>
</dbReference>
<dbReference type="Proteomes" id="UP000189004">
    <property type="component" value="Unassembled WGS sequence"/>
</dbReference>
<keyword evidence="2" id="KW-0238">DNA-binding</keyword>
<evidence type="ECO:0000259" key="4">
    <source>
        <dbReference type="PROSITE" id="PS51118"/>
    </source>
</evidence>
<dbReference type="GO" id="GO:0003677">
    <property type="term" value="F:DNA binding"/>
    <property type="evidence" value="ECO:0007669"/>
    <property type="project" value="UniProtKB-KW"/>
</dbReference>
<keyword evidence="6" id="KW-1185">Reference proteome</keyword>
<keyword evidence="1" id="KW-0805">Transcription regulation</keyword>
<gene>
    <name evidence="5" type="ORF">NOSIN_05645</name>
</gene>
<feature type="domain" description="HTH hxlR-type" evidence="4">
    <location>
        <begin position="12"/>
        <end position="107"/>
    </location>
</feature>
<dbReference type="InterPro" id="IPR003033">
    <property type="entry name" value="SCP2_sterol-bd_dom"/>
</dbReference>
<evidence type="ECO:0000256" key="1">
    <source>
        <dbReference type="ARBA" id="ARBA00023015"/>
    </source>
</evidence>
<dbReference type="RefSeq" id="WP_077689727.1">
    <property type="nucleotide sequence ID" value="NZ_MCOK01000001.1"/>
</dbReference>
<dbReference type="EMBL" id="MCOK01000001">
    <property type="protein sequence ID" value="OOC53355.1"/>
    <property type="molecule type" value="Genomic_DNA"/>
</dbReference>
<evidence type="ECO:0000313" key="5">
    <source>
        <dbReference type="EMBL" id="OOC53355.1"/>
    </source>
</evidence>
<dbReference type="InterPro" id="IPR011991">
    <property type="entry name" value="ArsR-like_HTH"/>
</dbReference>
<protein>
    <submittedName>
        <fullName evidence="5">Crotonobetainyl-CoA--carnitine CoA-transferase</fullName>
    </submittedName>
</protein>
<evidence type="ECO:0000313" key="6">
    <source>
        <dbReference type="Proteomes" id="UP000189004"/>
    </source>
</evidence>
<dbReference type="Pfam" id="PF02036">
    <property type="entry name" value="SCP2"/>
    <property type="match status" value="1"/>
</dbReference>
<dbReference type="InterPro" id="IPR036390">
    <property type="entry name" value="WH_DNA-bd_sf"/>
</dbReference>
<keyword evidence="3" id="KW-0804">Transcription</keyword>
<dbReference type="SUPFAM" id="SSF55718">
    <property type="entry name" value="SCP-like"/>
    <property type="match status" value="1"/>
</dbReference>
<dbReference type="CDD" id="cd00090">
    <property type="entry name" value="HTH_ARSR"/>
    <property type="match status" value="1"/>
</dbReference>
<reference evidence="6" key="1">
    <citation type="submission" date="2016-08" db="EMBL/GenBank/DDBJ databases">
        <authorList>
            <person name="Tokovenko B."/>
            <person name="Kalinowski J."/>
        </authorList>
    </citation>
    <scope>NUCLEOTIDE SEQUENCE [LARGE SCALE GENOMIC DNA]</scope>
    <source>
        <strain evidence="6">UTMC102</strain>
    </source>
</reference>
<dbReference type="STRING" id="501010.NOSIN_05645"/>
<dbReference type="Gene3D" id="3.30.1050.10">
    <property type="entry name" value="SCP2 sterol-binding domain"/>
    <property type="match status" value="1"/>
</dbReference>
<dbReference type="Pfam" id="PF01638">
    <property type="entry name" value="HxlR"/>
    <property type="match status" value="1"/>
</dbReference>
<dbReference type="InterPro" id="IPR036527">
    <property type="entry name" value="SCP2_sterol-bd_dom_sf"/>
</dbReference>
<dbReference type="InterPro" id="IPR036388">
    <property type="entry name" value="WH-like_DNA-bd_sf"/>
</dbReference>
<dbReference type="OrthoDB" id="9792527at2"/>
<accession>A0A1V3BY26</accession>
<name>A0A1V3BY26_9ACTN</name>
<dbReference type="Gene3D" id="1.10.10.10">
    <property type="entry name" value="Winged helix-like DNA-binding domain superfamily/Winged helix DNA-binding domain"/>
    <property type="match status" value="1"/>
</dbReference>
<proteinExistence type="predicted"/>
<organism evidence="5 6">
    <name type="scientific">Nocardiopsis sinuspersici</name>
    <dbReference type="NCBI Taxonomy" id="501010"/>
    <lineage>
        <taxon>Bacteria</taxon>
        <taxon>Bacillati</taxon>
        <taxon>Actinomycetota</taxon>
        <taxon>Actinomycetes</taxon>
        <taxon>Streptosporangiales</taxon>
        <taxon>Nocardiopsidaceae</taxon>
        <taxon>Nocardiopsis</taxon>
    </lineage>
</organism>
<dbReference type="InterPro" id="IPR002577">
    <property type="entry name" value="HTH_HxlR"/>
</dbReference>
<evidence type="ECO:0000256" key="2">
    <source>
        <dbReference type="ARBA" id="ARBA00023125"/>
    </source>
</evidence>
<evidence type="ECO:0000256" key="3">
    <source>
        <dbReference type="ARBA" id="ARBA00023163"/>
    </source>
</evidence>
<dbReference type="GO" id="GO:0016740">
    <property type="term" value="F:transferase activity"/>
    <property type="evidence" value="ECO:0007669"/>
    <property type="project" value="UniProtKB-KW"/>
</dbReference>
<dbReference type="PANTHER" id="PTHR33204:SF18">
    <property type="entry name" value="TRANSCRIPTIONAL REGULATORY PROTEIN"/>
    <property type="match status" value="1"/>
</dbReference>
<comment type="caution">
    <text evidence="5">The sequence shown here is derived from an EMBL/GenBank/DDBJ whole genome shotgun (WGS) entry which is preliminary data.</text>
</comment>